<comment type="caution">
    <text evidence="3">The sequence shown here is derived from an EMBL/GenBank/DDBJ whole genome shotgun (WGS) entry which is preliminary data.</text>
</comment>
<dbReference type="AlphaFoldDB" id="A0A9W6ZZK7"/>
<feature type="transmembrane region" description="Helical" evidence="2">
    <location>
        <begin position="115"/>
        <end position="136"/>
    </location>
</feature>
<feature type="transmembrane region" description="Helical" evidence="2">
    <location>
        <begin position="335"/>
        <end position="356"/>
    </location>
</feature>
<accession>A0A9W6ZZK7</accession>
<feature type="transmembrane region" description="Helical" evidence="2">
    <location>
        <begin position="91"/>
        <end position="109"/>
    </location>
</feature>
<keyword evidence="2" id="KW-1133">Transmembrane helix</keyword>
<keyword evidence="2" id="KW-0472">Membrane</keyword>
<feature type="region of interest" description="Disordered" evidence="1">
    <location>
        <begin position="375"/>
        <end position="396"/>
    </location>
</feature>
<reference evidence="4" key="1">
    <citation type="journal article" date="2023" name="Commun. Biol.">
        <title>Genome analysis of Parmales, the sister group of diatoms, reveals the evolutionary specialization of diatoms from phago-mixotrophs to photoautotrophs.</title>
        <authorList>
            <person name="Ban H."/>
            <person name="Sato S."/>
            <person name="Yoshikawa S."/>
            <person name="Yamada K."/>
            <person name="Nakamura Y."/>
            <person name="Ichinomiya M."/>
            <person name="Sato N."/>
            <person name="Blanc-Mathieu R."/>
            <person name="Endo H."/>
            <person name="Kuwata A."/>
            <person name="Ogata H."/>
        </authorList>
    </citation>
    <scope>NUCLEOTIDE SEQUENCE [LARGE SCALE GENOMIC DNA]</scope>
    <source>
        <strain evidence="4">NIES 3701</strain>
    </source>
</reference>
<name>A0A9W6ZZK7_9STRA</name>
<feature type="region of interest" description="Disordered" evidence="1">
    <location>
        <begin position="19"/>
        <end position="51"/>
    </location>
</feature>
<dbReference type="Proteomes" id="UP001165085">
    <property type="component" value="Unassembled WGS sequence"/>
</dbReference>
<evidence type="ECO:0000313" key="3">
    <source>
        <dbReference type="EMBL" id="GMH61321.1"/>
    </source>
</evidence>
<dbReference type="OrthoDB" id="210967at2759"/>
<feature type="transmembrane region" description="Helical" evidence="2">
    <location>
        <begin position="227"/>
        <end position="244"/>
    </location>
</feature>
<feature type="transmembrane region" description="Helical" evidence="2">
    <location>
        <begin position="148"/>
        <end position="169"/>
    </location>
</feature>
<organism evidence="3 4">
    <name type="scientific">Triparma strigata</name>
    <dbReference type="NCBI Taxonomy" id="1606541"/>
    <lineage>
        <taxon>Eukaryota</taxon>
        <taxon>Sar</taxon>
        <taxon>Stramenopiles</taxon>
        <taxon>Ochrophyta</taxon>
        <taxon>Bolidophyceae</taxon>
        <taxon>Parmales</taxon>
        <taxon>Triparmaceae</taxon>
        <taxon>Triparma</taxon>
    </lineage>
</organism>
<evidence type="ECO:0000313" key="4">
    <source>
        <dbReference type="Proteomes" id="UP001165085"/>
    </source>
</evidence>
<evidence type="ECO:0000256" key="2">
    <source>
        <dbReference type="SAM" id="Phobius"/>
    </source>
</evidence>
<keyword evidence="2" id="KW-0812">Transmembrane</keyword>
<feature type="transmembrane region" description="Helical" evidence="2">
    <location>
        <begin position="264"/>
        <end position="284"/>
    </location>
</feature>
<feature type="compositionally biased region" description="Low complexity" evidence="1">
    <location>
        <begin position="375"/>
        <end position="391"/>
    </location>
</feature>
<gene>
    <name evidence="3" type="ORF">TrST_g6686</name>
</gene>
<dbReference type="EMBL" id="BRXY01000071">
    <property type="protein sequence ID" value="GMH61321.1"/>
    <property type="molecule type" value="Genomic_DNA"/>
</dbReference>
<evidence type="ECO:0000256" key="1">
    <source>
        <dbReference type="SAM" id="MobiDB-lite"/>
    </source>
</evidence>
<protein>
    <submittedName>
        <fullName evidence="3">Uncharacterized protein</fullName>
    </submittedName>
</protein>
<feature type="transmembrane region" description="Helical" evidence="2">
    <location>
        <begin position="181"/>
        <end position="206"/>
    </location>
</feature>
<sequence>MCGIDLSIIQFVTKPRVDKADARANKADARADKADARADKADARADKSDAENADLKAKVEELIKANSTSSTAPTPPPEEELMTRYFSRWRALLFICGTISFAFAVYGYVKDDERWSAAATTFWAFSVVCLVGAAVGNPQNIRSWKEKLFVGICAVLAGVGPLFIGLKMITVVKHQANVYMGWYAIVIGATVMIVVPPTLIAINTIYSKLPARQLSNAVKTIFKSLPQIMGSVLFVSAASTRCLMKADPSNPILKQCGNPTMPSILVSNFLSFTWGLGYLIPPLLSGRKTMTWADVMAIRMSKVDGTQFMLFGTTATITLILFANTDESGGDFNPFLQYLTAGFMLTIASLAFLVLYEYIIKPLLFPSSASSTTSDSDINNNHHQHSQNNDSFNVRDTGAMDIGAV</sequence>
<feature type="transmembrane region" description="Helical" evidence="2">
    <location>
        <begin position="305"/>
        <end position="323"/>
    </location>
</feature>
<proteinExistence type="predicted"/>
<keyword evidence="4" id="KW-1185">Reference proteome</keyword>